<dbReference type="RefSeq" id="WP_161259706.1">
    <property type="nucleotide sequence ID" value="NZ_WXEY01000027.1"/>
</dbReference>
<reference evidence="1 2" key="1">
    <citation type="submission" date="2020-01" db="EMBL/GenBank/DDBJ databases">
        <title>Whole-genome sequence of Heliobacterium undosum DSM 13378.</title>
        <authorList>
            <person name="Kyndt J.A."/>
            <person name="Meyer T.E."/>
        </authorList>
    </citation>
    <scope>NUCLEOTIDE SEQUENCE [LARGE SCALE GENOMIC DNA]</scope>
    <source>
        <strain evidence="1 2">DSM 13378</strain>
    </source>
</reference>
<dbReference type="AlphaFoldDB" id="A0A845L658"/>
<keyword evidence="2" id="KW-1185">Reference proteome</keyword>
<dbReference type="Proteomes" id="UP000463470">
    <property type="component" value="Unassembled WGS sequence"/>
</dbReference>
<dbReference type="EMBL" id="WXEY01000027">
    <property type="protein sequence ID" value="MZP31186.1"/>
    <property type="molecule type" value="Genomic_DNA"/>
</dbReference>
<protein>
    <submittedName>
        <fullName evidence="1">Uncharacterized protein</fullName>
    </submittedName>
</protein>
<name>A0A845L658_9FIRM</name>
<evidence type="ECO:0000313" key="1">
    <source>
        <dbReference type="EMBL" id="MZP31186.1"/>
    </source>
</evidence>
<dbReference type="OrthoDB" id="1910980at2"/>
<accession>A0A845L658</accession>
<dbReference type="InterPro" id="IPR045721">
    <property type="entry name" value="DUF6075"/>
</dbReference>
<dbReference type="Pfam" id="PF19552">
    <property type="entry name" value="DUF6075"/>
    <property type="match status" value="1"/>
</dbReference>
<proteinExistence type="predicted"/>
<comment type="caution">
    <text evidence="1">The sequence shown here is derived from an EMBL/GenBank/DDBJ whole genome shotgun (WGS) entry which is preliminary data.</text>
</comment>
<organism evidence="1 2">
    <name type="scientific">Heliomicrobium undosum</name>
    <dbReference type="NCBI Taxonomy" id="121734"/>
    <lineage>
        <taxon>Bacteria</taxon>
        <taxon>Bacillati</taxon>
        <taxon>Bacillota</taxon>
        <taxon>Clostridia</taxon>
        <taxon>Eubacteriales</taxon>
        <taxon>Heliobacteriaceae</taxon>
        <taxon>Heliomicrobium</taxon>
    </lineage>
</organism>
<sequence length="124" mass="14537">MDDTILIPRAAQEMLARDSTNRGDRERLALFYILGSVSKLKRMQTRIYDFKERQIIPEVLSQADFSHGERCMLKLAFHLYNGWECPSVRDLFSTFDEDFRTIALKAIAIRFRWSELVFEPEDGA</sequence>
<evidence type="ECO:0000313" key="2">
    <source>
        <dbReference type="Proteomes" id="UP000463470"/>
    </source>
</evidence>
<gene>
    <name evidence="1" type="ORF">GTO91_15875</name>
</gene>